<dbReference type="SUPFAM" id="SSF56420">
    <property type="entry name" value="Peptide deformylase"/>
    <property type="match status" value="1"/>
</dbReference>
<dbReference type="HAMAP" id="MF_00163">
    <property type="entry name" value="Pep_deformylase"/>
    <property type="match status" value="1"/>
</dbReference>
<evidence type="ECO:0008006" key="6">
    <source>
        <dbReference type="Google" id="ProtNLM"/>
    </source>
</evidence>
<comment type="similarity">
    <text evidence="1">Belongs to the polypeptide deformylase family.</text>
</comment>
<keyword evidence="2" id="KW-0479">Metal-binding</keyword>
<dbReference type="EMBL" id="UINC01229524">
    <property type="protein sequence ID" value="SVE61269.1"/>
    <property type="molecule type" value="Genomic_DNA"/>
</dbReference>
<dbReference type="GO" id="GO:0005739">
    <property type="term" value="C:mitochondrion"/>
    <property type="evidence" value="ECO:0007669"/>
    <property type="project" value="UniProtKB-ARBA"/>
</dbReference>
<dbReference type="PIRSF" id="PIRSF004749">
    <property type="entry name" value="Pep_def"/>
    <property type="match status" value="1"/>
</dbReference>
<dbReference type="PANTHER" id="PTHR10458">
    <property type="entry name" value="PEPTIDE DEFORMYLASE"/>
    <property type="match status" value="1"/>
</dbReference>
<feature type="non-terminal residue" evidence="5">
    <location>
        <position position="177"/>
    </location>
</feature>
<dbReference type="AlphaFoldDB" id="A0A383EX86"/>
<evidence type="ECO:0000313" key="5">
    <source>
        <dbReference type="EMBL" id="SVE61269.1"/>
    </source>
</evidence>
<keyword evidence="3" id="KW-0378">Hydrolase</keyword>
<dbReference type="NCBIfam" id="NF001159">
    <property type="entry name" value="PRK00150.1-3"/>
    <property type="match status" value="1"/>
</dbReference>
<dbReference type="PRINTS" id="PR01576">
    <property type="entry name" value="PDEFORMYLASE"/>
</dbReference>
<dbReference type="GO" id="GO:0006412">
    <property type="term" value="P:translation"/>
    <property type="evidence" value="ECO:0007669"/>
    <property type="project" value="UniProtKB-KW"/>
</dbReference>
<keyword evidence="4" id="KW-0648">Protein biosynthesis</keyword>
<dbReference type="Gene3D" id="3.90.45.10">
    <property type="entry name" value="Peptide deformylase"/>
    <property type="match status" value="1"/>
</dbReference>
<dbReference type="InterPro" id="IPR023635">
    <property type="entry name" value="Peptide_deformylase"/>
</dbReference>
<dbReference type="NCBIfam" id="TIGR00079">
    <property type="entry name" value="pept_deformyl"/>
    <property type="match status" value="1"/>
</dbReference>
<evidence type="ECO:0000256" key="2">
    <source>
        <dbReference type="ARBA" id="ARBA00022723"/>
    </source>
</evidence>
<reference evidence="5" key="1">
    <citation type="submission" date="2018-05" db="EMBL/GenBank/DDBJ databases">
        <authorList>
            <person name="Lanie J.A."/>
            <person name="Ng W.-L."/>
            <person name="Kazmierczak K.M."/>
            <person name="Andrzejewski T.M."/>
            <person name="Davidsen T.M."/>
            <person name="Wayne K.J."/>
            <person name="Tettelin H."/>
            <person name="Glass J.I."/>
            <person name="Rusch D."/>
            <person name="Podicherti R."/>
            <person name="Tsui H.-C.T."/>
            <person name="Winkler M.E."/>
        </authorList>
    </citation>
    <scope>NUCLEOTIDE SEQUENCE</scope>
</reference>
<dbReference type="CDD" id="cd00487">
    <property type="entry name" value="Pep_deformylase"/>
    <property type="match status" value="1"/>
</dbReference>
<dbReference type="FunFam" id="3.90.45.10:FF:000003">
    <property type="entry name" value="Peptide deformylase"/>
    <property type="match status" value="1"/>
</dbReference>
<protein>
    <recommendedName>
        <fullName evidence="6">Peptide deformylase</fullName>
    </recommendedName>
</protein>
<accession>A0A383EX86</accession>
<dbReference type="Pfam" id="PF01327">
    <property type="entry name" value="Pep_deformylase"/>
    <property type="match status" value="1"/>
</dbReference>
<proteinExistence type="inferred from homology"/>
<sequence>MAILKVSRMGHPVLRQRAKDIPPEEITNPPLQRLVADMVETMVDYEGIGLAAPQVYRPLRLIVLGMPDVDPEEEGVIPLTVLFNPEFIAMSEDRVDGWEGCLSIPDIRGVVPRSAAVKVKGVDVEGQQVEFAAEGFFARVLQHEIDHLDSVLFLDRMEGFETLAYFEEYQRYWIEEE</sequence>
<gene>
    <name evidence="5" type="ORF">METZ01_LOCUS514123</name>
</gene>
<evidence type="ECO:0000256" key="1">
    <source>
        <dbReference type="ARBA" id="ARBA00010759"/>
    </source>
</evidence>
<name>A0A383EX86_9ZZZZ</name>
<evidence type="ECO:0000256" key="4">
    <source>
        <dbReference type="ARBA" id="ARBA00022917"/>
    </source>
</evidence>
<dbReference type="GO" id="GO:0046872">
    <property type="term" value="F:metal ion binding"/>
    <property type="evidence" value="ECO:0007669"/>
    <property type="project" value="UniProtKB-KW"/>
</dbReference>
<dbReference type="PANTHER" id="PTHR10458:SF22">
    <property type="entry name" value="PEPTIDE DEFORMYLASE"/>
    <property type="match status" value="1"/>
</dbReference>
<dbReference type="GO" id="GO:0042586">
    <property type="term" value="F:peptide deformylase activity"/>
    <property type="evidence" value="ECO:0007669"/>
    <property type="project" value="InterPro"/>
</dbReference>
<evidence type="ECO:0000256" key="3">
    <source>
        <dbReference type="ARBA" id="ARBA00022801"/>
    </source>
</evidence>
<dbReference type="InterPro" id="IPR036821">
    <property type="entry name" value="Peptide_deformylase_sf"/>
</dbReference>
<organism evidence="5">
    <name type="scientific">marine metagenome</name>
    <dbReference type="NCBI Taxonomy" id="408172"/>
    <lineage>
        <taxon>unclassified sequences</taxon>
        <taxon>metagenomes</taxon>
        <taxon>ecological metagenomes</taxon>
    </lineage>
</organism>